<evidence type="ECO:0000313" key="8">
    <source>
        <dbReference type="EMBL" id="OBW96463.1"/>
    </source>
</evidence>
<protein>
    <submittedName>
        <fullName evidence="8">PTS system mannitol-specific transporter subunit IIA</fullName>
    </submittedName>
</protein>
<accession>A0A1A7P380</accession>
<comment type="subcellular location">
    <subcellularLocation>
        <location evidence="1">Cytoplasm</location>
    </subcellularLocation>
</comment>
<dbReference type="PROSITE" id="PS51094">
    <property type="entry name" value="PTS_EIIA_TYPE_2"/>
    <property type="match status" value="1"/>
</dbReference>
<dbReference type="PROSITE" id="PS00372">
    <property type="entry name" value="PTS_EIIA_TYPE_2_HIS"/>
    <property type="match status" value="1"/>
</dbReference>
<dbReference type="Proteomes" id="UP000092649">
    <property type="component" value="Unassembled WGS sequence"/>
</dbReference>
<keyword evidence="9" id="KW-1185">Reference proteome</keyword>
<dbReference type="InterPro" id="IPR016152">
    <property type="entry name" value="PTrfase/Anion_transptr"/>
</dbReference>
<dbReference type="PATRIC" id="fig|505341.3.peg.110"/>
<feature type="domain" description="PTS EIIA type-2" evidence="7">
    <location>
        <begin position="4"/>
        <end position="147"/>
    </location>
</feature>
<evidence type="ECO:0000313" key="9">
    <source>
        <dbReference type="Proteomes" id="UP000092649"/>
    </source>
</evidence>
<keyword evidence="4" id="KW-0808">Transferase</keyword>
<dbReference type="AlphaFoldDB" id="A0A1A7P380"/>
<keyword evidence="6" id="KW-0418">Kinase</keyword>
<comment type="caution">
    <text evidence="8">The sequence shown here is derived from an EMBL/GenBank/DDBJ whole genome shotgun (WGS) entry which is preliminary data.</text>
</comment>
<gene>
    <name evidence="8" type="primary">cmtB</name>
    <name evidence="8" type="ORF">QS62_00540</name>
</gene>
<keyword evidence="5" id="KW-0598">Phosphotransferase system</keyword>
<keyword evidence="2" id="KW-0813">Transport</keyword>
<dbReference type="InterPro" id="IPR002178">
    <property type="entry name" value="PTS_EIIA_type-2_dom"/>
</dbReference>
<dbReference type="EMBL" id="JTJL01000001">
    <property type="protein sequence ID" value="OBW96463.1"/>
    <property type="molecule type" value="Genomic_DNA"/>
</dbReference>
<evidence type="ECO:0000256" key="6">
    <source>
        <dbReference type="ARBA" id="ARBA00022777"/>
    </source>
</evidence>
<dbReference type="CDD" id="cd00211">
    <property type="entry name" value="PTS_IIA_fru"/>
    <property type="match status" value="1"/>
</dbReference>
<dbReference type="Gene3D" id="3.40.930.10">
    <property type="entry name" value="Mannitol-specific EII, Chain A"/>
    <property type="match status" value="1"/>
</dbReference>
<name>A0A1A7P380_9PAST</name>
<dbReference type="OrthoDB" id="1634238at2"/>
<dbReference type="GO" id="GO:0005737">
    <property type="term" value="C:cytoplasm"/>
    <property type="evidence" value="ECO:0007669"/>
    <property type="project" value="UniProtKB-SubCell"/>
</dbReference>
<proteinExistence type="predicted"/>
<evidence type="ECO:0000256" key="4">
    <source>
        <dbReference type="ARBA" id="ARBA00022679"/>
    </source>
</evidence>
<evidence type="ECO:0000256" key="5">
    <source>
        <dbReference type="ARBA" id="ARBA00022683"/>
    </source>
</evidence>
<dbReference type="PANTHER" id="PTHR36203:SF4">
    <property type="entry name" value="MANNITOL-SPECIFIC CRYPTIC PHOSPHOTRANSFERASE ENZYME IIA COMPONENT"/>
    <property type="match status" value="1"/>
</dbReference>
<evidence type="ECO:0000259" key="7">
    <source>
        <dbReference type="PROSITE" id="PS51094"/>
    </source>
</evidence>
<dbReference type="PANTHER" id="PTHR36203">
    <property type="entry name" value="ASCORBATE-SPECIFIC PTS SYSTEM EIIA COMPONENT"/>
    <property type="match status" value="1"/>
</dbReference>
<keyword evidence="3" id="KW-0963">Cytoplasm</keyword>
<evidence type="ECO:0000256" key="2">
    <source>
        <dbReference type="ARBA" id="ARBA00022448"/>
    </source>
</evidence>
<evidence type="ECO:0000256" key="3">
    <source>
        <dbReference type="ARBA" id="ARBA00022490"/>
    </source>
</evidence>
<organism evidence="8 9">
    <name type="scientific">Gallibacterium salpingitidis</name>
    <dbReference type="NCBI Taxonomy" id="505341"/>
    <lineage>
        <taxon>Bacteria</taxon>
        <taxon>Pseudomonadati</taxon>
        <taxon>Pseudomonadota</taxon>
        <taxon>Gammaproteobacteria</taxon>
        <taxon>Pasteurellales</taxon>
        <taxon>Pasteurellaceae</taxon>
        <taxon>Gallibacterium</taxon>
    </lineage>
</organism>
<sequence>MLKQFLPKSRIQIVEKADSWQEAVKLCAKPLLDEGMIEPRYVDKIFQLYEDIGPYFVIAPKIAMPHARPEDGVIATGLSLLVVSSGVNFHSEDNDPVSLIIMLAAKDNTEHLSALASLAEMLGDDENVERLVNATTTDEIFTFIQNQ</sequence>
<dbReference type="Pfam" id="PF00359">
    <property type="entry name" value="PTS_EIIA_2"/>
    <property type="match status" value="1"/>
</dbReference>
<dbReference type="InterPro" id="IPR051351">
    <property type="entry name" value="Ascorbate-PTS_EIIA_comp"/>
</dbReference>
<evidence type="ECO:0000256" key="1">
    <source>
        <dbReference type="ARBA" id="ARBA00004496"/>
    </source>
</evidence>
<reference evidence="8 9" key="1">
    <citation type="submission" date="2014-11" db="EMBL/GenBank/DDBJ databases">
        <title>Pan-genome of Gallibacterium spp.</title>
        <authorList>
            <person name="Kudirkiene E."/>
            <person name="Bojesen A.M."/>
        </authorList>
    </citation>
    <scope>NUCLEOTIDE SEQUENCE [LARGE SCALE GENOMIC DNA]</scope>
    <source>
        <strain evidence="8 9">F150</strain>
    </source>
</reference>
<dbReference type="GO" id="GO:0016301">
    <property type="term" value="F:kinase activity"/>
    <property type="evidence" value="ECO:0007669"/>
    <property type="project" value="UniProtKB-KW"/>
</dbReference>
<dbReference type="GO" id="GO:0009401">
    <property type="term" value="P:phosphoenolpyruvate-dependent sugar phosphotransferase system"/>
    <property type="evidence" value="ECO:0007669"/>
    <property type="project" value="UniProtKB-KW"/>
</dbReference>
<dbReference type="SUPFAM" id="SSF55804">
    <property type="entry name" value="Phoshotransferase/anion transport protein"/>
    <property type="match status" value="1"/>
</dbReference>